<dbReference type="GO" id="GO:0006419">
    <property type="term" value="P:alanyl-tRNA aminoacylation"/>
    <property type="evidence" value="ECO:0007669"/>
    <property type="project" value="UniProtKB-UniRule"/>
</dbReference>
<feature type="domain" description="Alanyl-transfer RNA synthetases family profile" evidence="10">
    <location>
        <begin position="2"/>
        <end position="626"/>
    </location>
</feature>
<protein>
    <recommendedName>
        <fullName evidence="9">Alanine--tRNA ligase</fullName>
        <ecNumber evidence="9">6.1.1.7</ecNumber>
    </recommendedName>
    <alternativeName>
        <fullName evidence="9">Alanyl-tRNA synthetase</fullName>
        <shortName evidence="9">AlaRS</shortName>
    </alternativeName>
</protein>
<dbReference type="PANTHER" id="PTHR11777">
    <property type="entry name" value="ALANYL-TRNA SYNTHETASE"/>
    <property type="match status" value="1"/>
</dbReference>
<dbReference type="FunFam" id="3.30.980.10:FF:000004">
    <property type="entry name" value="Alanine--tRNA ligase, cytoplasmic"/>
    <property type="match status" value="1"/>
</dbReference>
<dbReference type="SUPFAM" id="SSF55186">
    <property type="entry name" value="ThrRS/AlaRS common domain"/>
    <property type="match status" value="1"/>
</dbReference>
<keyword evidence="7 9" id="KW-0648">Protein biosynthesis</keyword>
<dbReference type="InterPro" id="IPR002318">
    <property type="entry name" value="Ala-tRNA-lgiase_IIc"/>
</dbReference>
<feature type="binding site" evidence="9">
    <location>
        <position position="458"/>
    </location>
    <ligand>
        <name>Zn(2+)</name>
        <dbReference type="ChEBI" id="CHEBI:29105"/>
    </ligand>
</feature>
<dbReference type="Pfam" id="PF01411">
    <property type="entry name" value="tRNA-synt_2c"/>
    <property type="match status" value="1"/>
</dbReference>
<keyword evidence="9" id="KW-0963">Cytoplasm</keyword>
<dbReference type="InterPro" id="IPR045864">
    <property type="entry name" value="aa-tRNA-synth_II/BPL/LPL"/>
</dbReference>
<dbReference type="GO" id="GO:0008270">
    <property type="term" value="F:zinc ion binding"/>
    <property type="evidence" value="ECO:0007669"/>
    <property type="project" value="UniProtKB-UniRule"/>
</dbReference>
<feature type="binding site" evidence="9">
    <location>
        <position position="573"/>
    </location>
    <ligand>
        <name>Zn(2+)</name>
        <dbReference type="ChEBI" id="CHEBI:29105"/>
    </ligand>
</feature>
<keyword evidence="8 9" id="KW-0030">Aminoacyl-tRNA synthetase</keyword>
<dbReference type="PANTHER" id="PTHR11777:SF9">
    <property type="entry name" value="ALANINE--TRNA LIGASE, CYTOPLASMIC"/>
    <property type="match status" value="1"/>
</dbReference>
<comment type="subcellular location">
    <subcellularLocation>
        <location evidence="9">Cytoplasm</location>
    </subcellularLocation>
</comment>
<dbReference type="GO" id="GO:0004813">
    <property type="term" value="F:alanine-tRNA ligase activity"/>
    <property type="evidence" value="ECO:0007669"/>
    <property type="project" value="UniProtKB-UniRule"/>
</dbReference>
<evidence type="ECO:0000313" key="12">
    <source>
        <dbReference type="Proteomes" id="UP000034837"/>
    </source>
</evidence>
<dbReference type="Gene3D" id="3.30.54.20">
    <property type="match status" value="1"/>
</dbReference>
<comment type="domain">
    <text evidence="9">Consists of three domains; the N-terminal catalytic domain, the editing domain and the C-terminal C-Ala domain. The editing domain removes incorrectly charged amino acids, while the C-Ala domain, along with tRNA(Ala), serves as a bridge to cooperatively bring together the editing and aminoacylation centers thus stimulating deacylation of misacylated tRNAs.</text>
</comment>
<keyword evidence="9" id="KW-0479">Metal-binding</keyword>
<proteinExistence type="inferred from homology"/>
<evidence type="ECO:0000256" key="1">
    <source>
        <dbReference type="ARBA" id="ARBA00008226"/>
    </source>
</evidence>
<dbReference type="EC" id="6.1.1.7" evidence="9"/>
<dbReference type="NCBIfam" id="TIGR00344">
    <property type="entry name" value="alaS"/>
    <property type="match status" value="1"/>
</dbReference>
<keyword evidence="9" id="KW-0862">Zinc</keyword>
<dbReference type="SUPFAM" id="SSF101353">
    <property type="entry name" value="Putative anticodon-binding domain of alanyl-tRNA synthetase (AlaRS)"/>
    <property type="match status" value="1"/>
</dbReference>
<evidence type="ECO:0000256" key="8">
    <source>
        <dbReference type="ARBA" id="ARBA00023146"/>
    </source>
</evidence>
<keyword evidence="5 9" id="KW-0067">ATP-binding</keyword>
<keyword evidence="2 9" id="KW-0820">tRNA-binding</keyword>
<gene>
    <name evidence="9" type="primary">alaS</name>
    <name evidence="11" type="ORF">UV20_C0001G0105</name>
</gene>
<sequence length="626" mass="71034">MLSSIELRAKFLDFFASKGHRIIPSASLIPENDPTILFTTAGMHPLVPYILGERHPEGKRLVNVQKCVRMQDIDEVGDNRHDTFFEMMGNWSLGDYFKEEAIAWSWEFLTSPQWLGLDPKKLAISVFSGDADAPFDEEASNTWIKMGVPEHKIAKLSKKSNWWGPAGQTGPCGPDTEMFYWKGETEFPPVESNPGNDEDHWLEIWNDVFMQYFKKKEGSFEQLKQQNVDTGMGLERTLVTLNDFMDVFQIDTFWPLIQKIEEVSGHSYIEGGEIRRAMRIVADHLRTATMIMGDDRGIAPSNVDQGYVVRRLIRRAIRYARVLGITENFCVSLSLSTIEIFKDVYAEVQRNKEFVLLEMGKEEKKFRNTLEKGMKILESRMMDNETKKITGSEAFDLYQSYGFPIEITEELAKEKGLEVDIEGFIVEMKKHQELSRAGAEQKFKGGLADTSEISTKYHTATHLLHAALREVLGIHVEQRGSNITAERLRFDFSHSVKMTEEEKKKVEDLVNAAIIKDYKISFAEMTVPEAKAGGAVGLFEEKYGNKVKVYTIGEPSLHPHADPNSPTFSKEICGGPHVECTSILGKNEKEECFEPLAEHTGLLGHFKIIKEEAVSSGIRRIKAVLQ</sequence>
<dbReference type="PROSITE" id="PS50860">
    <property type="entry name" value="AA_TRNA_LIGASE_II_ALA"/>
    <property type="match status" value="1"/>
</dbReference>
<dbReference type="GO" id="GO:0002161">
    <property type="term" value="F:aminoacyl-tRNA deacylase activity"/>
    <property type="evidence" value="ECO:0007669"/>
    <property type="project" value="TreeGrafter"/>
</dbReference>
<organism evidence="11 12">
    <name type="scientific">Candidatus Magasanikbacteria bacterium GW2011_GWA2_42_32</name>
    <dbReference type="NCBI Taxonomy" id="1619039"/>
    <lineage>
        <taxon>Bacteria</taxon>
        <taxon>Candidatus Magasanikiibacteriota</taxon>
    </lineage>
</organism>
<dbReference type="AlphaFoldDB" id="A0A0G1A8W7"/>
<comment type="caution">
    <text evidence="11">The sequence shown here is derived from an EMBL/GenBank/DDBJ whole genome shotgun (WGS) entry which is preliminary data.</text>
</comment>
<dbReference type="Proteomes" id="UP000034837">
    <property type="component" value="Unassembled WGS sequence"/>
</dbReference>
<dbReference type="InterPro" id="IPR018162">
    <property type="entry name" value="Ala-tRNA-ligase_IIc_anticod-bd"/>
</dbReference>
<dbReference type="GO" id="GO:0000049">
    <property type="term" value="F:tRNA binding"/>
    <property type="evidence" value="ECO:0007669"/>
    <property type="project" value="UniProtKB-KW"/>
</dbReference>
<keyword evidence="4 9" id="KW-0547">Nucleotide-binding</keyword>
<dbReference type="InterPro" id="IPR023033">
    <property type="entry name" value="Ala_tRNA_ligase_euk/bac"/>
</dbReference>
<dbReference type="Gene3D" id="3.30.930.10">
    <property type="entry name" value="Bira Bifunctional Protein, Domain 2"/>
    <property type="match status" value="1"/>
</dbReference>
<dbReference type="PATRIC" id="fig|1619039.3.peg.111"/>
<evidence type="ECO:0000259" key="10">
    <source>
        <dbReference type="PROSITE" id="PS50860"/>
    </source>
</evidence>
<dbReference type="InterPro" id="IPR018163">
    <property type="entry name" value="Thr/Ala-tRNA-synth_IIc_edit"/>
</dbReference>
<dbReference type="NCBIfam" id="NF002436">
    <property type="entry name" value="PRK01584.1"/>
    <property type="match status" value="1"/>
</dbReference>
<evidence type="ECO:0000256" key="7">
    <source>
        <dbReference type="ARBA" id="ARBA00022917"/>
    </source>
</evidence>
<evidence type="ECO:0000256" key="5">
    <source>
        <dbReference type="ARBA" id="ARBA00022840"/>
    </source>
</evidence>
<dbReference type="InterPro" id="IPR012947">
    <property type="entry name" value="tRNA_SAD"/>
</dbReference>
<dbReference type="CDD" id="cd00673">
    <property type="entry name" value="AlaRS_core"/>
    <property type="match status" value="1"/>
</dbReference>
<evidence type="ECO:0000256" key="9">
    <source>
        <dbReference type="HAMAP-Rule" id="MF_00036"/>
    </source>
</evidence>
<accession>A0A0G1A8W7</accession>
<reference evidence="11 12" key="1">
    <citation type="journal article" date="2015" name="Nature">
        <title>rRNA introns, odd ribosomes, and small enigmatic genomes across a large radiation of phyla.</title>
        <authorList>
            <person name="Brown C.T."/>
            <person name="Hug L.A."/>
            <person name="Thomas B.C."/>
            <person name="Sharon I."/>
            <person name="Castelle C.J."/>
            <person name="Singh A."/>
            <person name="Wilkins M.J."/>
            <person name="Williams K.H."/>
            <person name="Banfield J.F."/>
        </authorList>
    </citation>
    <scope>NUCLEOTIDE SEQUENCE [LARGE SCALE GENOMIC DNA]</scope>
</reference>
<feature type="binding site" evidence="9">
    <location>
        <position position="577"/>
    </location>
    <ligand>
        <name>Zn(2+)</name>
        <dbReference type="ChEBI" id="CHEBI:29105"/>
    </ligand>
</feature>
<dbReference type="InterPro" id="IPR018164">
    <property type="entry name" value="Ala-tRNA-synth_IIc_N"/>
</dbReference>
<comment type="similarity">
    <text evidence="1 9">Belongs to the class-II aminoacyl-tRNA synthetase family.</text>
</comment>
<evidence type="ECO:0000313" key="11">
    <source>
        <dbReference type="EMBL" id="KKS57465.1"/>
    </source>
</evidence>
<comment type="cofactor">
    <cofactor evidence="9">
        <name>Zn(2+)</name>
        <dbReference type="ChEBI" id="CHEBI:29105"/>
    </cofactor>
    <text evidence="9">Binds 1 zinc ion per subunit.</text>
</comment>
<dbReference type="PRINTS" id="PR00980">
    <property type="entry name" value="TRNASYNTHALA"/>
</dbReference>
<dbReference type="SUPFAM" id="SSF55681">
    <property type="entry name" value="Class II aaRS and biotin synthetases"/>
    <property type="match status" value="1"/>
</dbReference>
<dbReference type="GO" id="GO:0005524">
    <property type="term" value="F:ATP binding"/>
    <property type="evidence" value="ECO:0007669"/>
    <property type="project" value="UniProtKB-UniRule"/>
</dbReference>
<feature type="binding site" evidence="9">
    <location>
        <position position="462"/>
    </location>
    <ligand>
        <name>Zn(2+)</name>
        <dbReference type="ChEBI" id="CHEBI:29105"/>
    </ligand>
</feature>
<evidence type="ECO:0000256" key="6">
    <source>
        <dbReference type="ARBA" id="ARBA00022884"/>
    </source>
</evidence>
<keyword evidence="3 9" id="KW-0436">Ligase</keyword>
<evidence type="ECO:0000256" key="3">
    <source>
        <dbReference type="ARBA" id="ARBA00022598"/>
    </source>
</evidence>
<dbReference type="GO" id="GO:0005829">
    <property type="term" value="C:cytosol"/>
    <property type="evidence" value="ECO:0007669"/>
    <property type="project" value="TreeGrafter"/>
</dbReference>
<dbReference type="EMBL" id="LCDO01000001">
    <property type="protein sequence ID" value="KKS57465.1"/>
    <property type="molecule type" value="Genomic_DNA"/>
</dbReference>
<keyword evidence="6 9" id="KW-0694">RNA-binding</keyword>
<dbReference type="InterPro" id="IPR018165">
    <property type="entry name" value="Ala-tRNA-synth_IIc_core"/>
</dbReference>
<evidence type="ECO:0000256" key="2">
    <source>
        <dbReference type="ARBA" id="ARBA00022555"/>
    </source>
</evidence>
<comment type="function">
    <text evidence="9">Catalyzes the attachment of alanine to tRNA(Ala) in a two-step reaction: alanine is first activated by ATP to form Ala-AMP and then transferred to the acceptor end of tRNA(Ala). Also edits incorrectly charged Ser-tRNA(Ala) and Gly-tRNA(Ala) via its editing domain.</text>
</comment>
<comment type="catalytic activity">
    <reaction evidence="9">
        <text>tRNA(Ala) + L-alanine + ATP = L-alanyl-tRNA(Ala) + AMP + diphosphate</text>
        <dbReference type="Rhea" id="RHEA:12540"/>
        <dbReference type="Rhea" id="RHEA-COMP:9657"/>
        <dbReference type="Rhea" id="RHEA-COMP:9923"/>
        <dbReference type="ChEBI" id="CHEBI:30616"/>
        <dbReference type="ChEBI" id="CHEBI:33019"/>
        <dbReference type="ChEBI" id="CHEBI:57972"/>
        <dbReference type="ChEBI" id="CHEBI:78442"/>
        <dbReference type="ChEBI" id="CHEBI:78497"/>
        <dbReference type="ChEBI" id="CHEBI:456215"/>
        <dbReference type="EC" id="6.1.1.7"/>
    </reaction>
</comment>
<dbReference type="InterPro" id="IPR050058">
    <property type="entry name" value="Ala-tRNA_ligase"/>
</dbReference>
<evidence type="ECO:0000256" key="4">
    <source>
        <dbReference type="ARBA" id="ARBA00022741"/>
    </source>
</evidence>
<name>A0A0G1A8W7_9BACT</name>
<dbReference type="Gene3D" id="3.30.980.10">
    <property type="entry name" value="Threonyl-trna Synthetase, Chain A, domain 2"/>
    <property type="match status" value="1"/>
</dbReference>
<dbReference type="HAMAP" id="MF_00036_B">
    <property type="entry name" value="Ala_tRNA_synth_B"/>
    <property type="match status" value="1"/>
</dbReference>
<dbReference type="SMART" id="SM00863">
    <property type="entry name" value="tRNA_SAD"/>
    <property type="match status" value="1"/>
</dbReference>